<dbReference type="RefSeq" id="WP_121907562.1">
    <property type="nucleotide sequence ID" value="NZ_REFC01000013.1"/>
</dbReference>
<gene>
    <name evidence="2" type="ORF">BXY75_1990</name>
</gene>
<organism evidence="2 3">
    <name type="scientific">Ulvibacter antarcticus</name>
    <dbReference type="NCBI Taxonomy" id="442714"/>
    <lineage>
        <taxon>Bacteria</taxon>
        <taxon>Pseudomonadati</taxon>
        <taxon>Bacteroidota</taxon>
        <taxon>Flavobacteriia</taxon>
        <taxon>Flavobacteriales</taxon>
        <taxon>Flavobacteriaceae</taxon>
        <taxon>Ulvibacter</taxon>
    </lineage>
</organism>
<dbReference type="SUPFAM" id="SSF52833">
    <property type="entry name" value="Thioredoxin-like"/>
    <property type="match status" value="1"/>
</dbReference>
<comment type="caution">
    <text evidence="2">The sequence shown here is derived from an EMBL/GenBank/DDBJ whole genome shotgun (WGS) entry which is preliminary data.</text>
</comment>
<name>A0A3L9YD44_9FLAO</name>
<dbReference type="EMBL" id="REFC01000013">
    <property type="protein sequence ID" value="RMA58616.1"/>
    <property type="molecule type" value="Genomic_DNA"/>
</dbReference>
<dbReference type="InterPro" id="IPR036249">
    <property type="entry name" value="Thioredoxin-like_sf"/>
</dbReference>
<dbReference type="PROSITE" id="PS51257">
    <property type="entry name" value="PROKAR_LIPOPROTEIN"/>
    <property type="match status" value="1"/>
</dbReference>
<dbReference type="AlphaFoldDB" id="A0A3L9YD44"/>
<feature type="domain" description="Thioredoxin-like fold" evidence="1">
    <location>
        <begin position="353"/>
        <end position="443"/>
    </location>
</feature>
<dbReference type="Gene3D" id="3.40.30.10">
    <property type="entry name" value="Glutaredoxin"/>
    <property type="match status" value="1"/>
</dbReference>
<keyword evidence="3" id="KW-1185">Reference proteome</keyword>
<dbReference type="Proteomes" id="UP000271339">
    <property type="component" value="Unassembled WGS sequence"/>
</dbReference>
<dbReference type="InterPro" id="IPR012336">
    <property type="entry name" value="Thioredoxin-like_fold"/>
</dbReference>
<dbReference type="Pfam" id="PF13905">
    <property type="entry name" value="Thioredoxin_8"/>
    <property type="match status" value="1"/>
</dbReference>
<reference evidence="2 3" key="1">
    <citation type="submission" date="2018-10" db="EMBL/GenBank/DDBJ databases">
        <title>Genomic Encyclopedia of Archaeal and Bacterial Type Strains, Phase II (KMG-II): from individual species to whole genera.</title>
        <authorList>
            <person name="Goeker M."/>
        </authorList>
    </citation>
    <scope>NUCLEOTIDE SEQUENCE [LARGE SCALE GENOMIC DNA]</scope>
    <source>
        <strain evidence="2 3">DSM 23424</strain>
    </source>
</reference>
<proteinExistence type="predicted"/>
<protein>
    <recommendedName>
        <fullName evidence="1">Thioredoxin-like fold domain-containing protein</fullName>
    </recommendedName>
</protein>
<dbReference type="OrthoDB" id="1146847at2"/>
<evidence type="ECO:0000313" key="3">
    <source>
        <dbReference type="Proteomes" id="UP000271339"/>
    </source>
</evidence>
<evidence type="ECO:0000313" key="2">
    <source>
        <dbReference type="EMBL" id="RMA58616.1"/>
    </source>
</evidence>
<accession>A0A3L9YD44</accession>
<evidence type="ECO:0000259" key="1">
    <source>
        <dbReference type="Pfam" id="PF13905"/>
    </source>
</evidence>
<sequence>MIYKSLLLLFFIGLISCNPKNESSKVMWIGGEIVNPKLDYVLLFRDNSILDTVALDKNNFFMFKVENAKKSLYSFRHLEYQIFYGEPGDSLLLRVNTMEFDESLSYTGRGAEKNNLLMELFLSNEKERQIISNWYDLSPAAYNDKLDSLKNNRKEAYNEFVTNYKPSKEFKEIASASIDYANNLNKELYITTNFKKFQNDEKHYPKDFFKYRDKINHGNKSLQSYYPYYRFIDRYADNLAYEKYFNTKSIDRNSFVHNYYKIKFLDSLITNDSLKNNMLKSVVSVFLVRGQDTDKAGELVSTYKELCNNEEYVFEVQKLYQATNKLTVGNKIPNVLVLNAENTMKDLHSIIRKPSVLYFWSSHSIKHFQNIHIKAAELKAKYPEYDFIGLNTDTHFKKWRSIVLNSKYDSTLEFQFDDIDDATKKLIISSANKAMIIDRNGNIVSGNTSLFNPAIETILLGQLNKSTSKSQ</sequence>